<feature type="transmembrane region" description="Helical" evidence="9">
    <location>
        <begin position="30"/>
        <end position="49"/>
    </location>
</feature>
<comment type="similarity">
    <text evidence="2">Belongs to the MotB family.</text>
</comment>
<dbReference type="Pfam" id="PF00691">
    <property type="entry name" value="OmpA"/>
    <property type="match status" value="1"/>
</dbReference>
<feature type="compositionally biased region" description="Basic and acidic residues" evidence="8">
    <location>
        <begin position="100"/>
        <end position="111"/>
    </location>
</feature>
<evidence type="ECO:0000256" key="8">
    <source>
        <dbReference type="SAM" id="MobiDB-lite"/>
    </source>
</evidence>
<dbReference type="GO" id="GO:0005886">
    <property type="term" value="C:plasma membrane"/>
    <property type="evidence" value="ECO:0007669"/>
    <property type="project" value="UniProtKB-SubCell"/>
</dbReference>
<dbReference type="OrthoDB" id="7170686at2"/>
<dbReference type="InterPro" id="IPR036737">
    <property type="entry name" value="OmpA-like_sf"/>
</dbReference>
<dbReference type="Proteomes" id="UP000282957">
    <property type="component" value="Unassembled WGS sequence"/>
</dbReference>
<evidence type="ECO:0000256" key="1">
    <source>
        <dbReference type="ARBA" id="ARBA00004162"/>
    </source>
</evidence>
<dbReference type="InterPro" id="IPR025713">
    <property type="entry name" value="MotB-like_N_dom"/>
</dbReference>
<dbReference type="RefSeq" id="WP_127787631.1">
    <property type="nucleotide sequence ID" value="NZ_SACL01000003.1"/>
</dbReference>
<keyword evidence="6 7" id="KW-0472">Membrane</keyword>
<keyword evidence="5 9" id="KW-1133">Transmembrane helix</keyword>
<organism evidence="11 12">
    <name type="scientific">Rhodovarius crocodyli</name>
    <dbReference type="NCBI Taxonomy" id="1979269"/>
    <lineage>
        <taxon>Bacteria</taxon>
        <taxon>Pseudomonadati</taxon>
        <taxon>Pseudomonadota</taxon>
        <taxon>Alphaproteobacteria</taxon>
        <taxon>Acetobacterales</taxon>
        <taxon>Roseomonadaceae</taxon>
        <taxon>Rhodovarius</taxon>
    </lineage>
</organism>
<dbReference type="EMBL" id="SACL01000003">
    <property type="protein sequence ID" value="RVT96984.1"/>
    <property type="molecule type" value="Genomic_DNA"/>
</dbReference>
<evidence type="ECO:0000313" key="12">
    <source>
        <dbReference type="Proteomes" id="UP000282957"/>
    </source>
</evidence>
<name>A0A437MH48_9PROT</name>
<evidence type="ECO:0000256" key="4">
    <source>
        <dbReference type="ARBA" id="ARBA00022692"/>
    </source>
</evidence>
<dbReference type="AlphaFoldDB" id="A0A437MH48"/>
<evidence type="ECO:0000256" key="3">
    <source>
        <dbReference type="ARBA" id="ARBA00022475"/>
    </source>
</evidence>
<dbReference type="PROSITE" id="PS51123">
    <property type="entry name" value="OMPA_2"/>
    <property type="match status" value="1"/>
</dbReference>
<evidence type="ECO:0000313" key="11">
    <source>
        <dbReference type="EMBL" id="RVT96984.1"/>
    </source>
</evidence>
<dbReference type="Gene3D" id="3.30.1330.60">
    <property type="entry name" value="OmpA-like domain"/>
    <property type="match status" value="1"/>
</dbReference>
<gene>
    <name evidence="11" type="ORF">EOD42_11355</name>
</gene>
<evidence type="ECO:0000256" key="7">
    <source>
        <dbReference type="PROSITE-ProRule" id="PRU00473"/>
    </source>
</evidence>
<dbReference type="InterPro" id="IPR050330">
    <property type="entry name" value="Bact_OuterMem_StrucFunc"/>
</dbReference>
<dbReference type="InterPro" id="IPR006665">
    <property type="entry name" value="OmpA-like"/>
</dbReference>
<protein>
    <submittedName>
        <fullName evidence="11">Chemotaxis protein MotB</fullName>
    </submittedName>
</protein>
<proteinExistence type="inferred from homology"/>
<evidence type="ECO:0000256" key="2">
    <source>
        <dbReference type="ARBA" id="ARBA00008914"/>
    </source>
</evidence>
<feature type="compositionally biased region" description="Basic and acidic residues" evidence="8">
    <location>
        <begin position="161"/>
        <end position="170"/>
    </location>
</feature>
<reference evidence="11 12" key="1">
    <citation type="submission" date="2019-01" db="EMBL/GenBank/DDBJ databases">
        <authorList>
            <person name="Chen W.-M."/>
        </authorList>
    </citation>
    <scope>NUCLEOTIDE SEQUENCE [LARGE SCALE GENOMIC DNA]</scope>
    <source>
        <strain evidence="11 12">CCP-6</strain>
    </source>
</reference>
<sequence>MARNKGDGVTIVIKKIEEGGGGHHGGAWKVAYADFVTAMMAFFLLMWLLNATTEEQRRGLADYFSPSNALSSGSSGMGQPFGGTTINSVGTMARDAGAIRVERGHNPTRLDIEDESDELEQPPTARREGPPGEEEQAQRNVAADQPGRPGGARQTPARTQGAERDTDAGRMTDMALRAELARREQAAMEQAADQLREEIRQNPATAELAQQVSVEITPEGLRIQLIDADGQPMFASGNAQPTERTRALIRAVALAAARLPNPIQITGHTDSVPFRGDGRTNWELSAERANAARRLLAEAGVADQRFRAVTGAADRELHLPDQPQAAGNRRVAITMLRISDQPRGAGAAR</sequence>
<feature type="region of interest" description="Disordered" evidence="8">
    <location>
        <begin position="69"/>
        <end position="170"/>
    </location>
</feature>
<evidence type="ECO:0000256" key="6">
    <source>
        <dbReference type="ARBA" id="ARBA00023136"/>
    </source>
</evidence>
<evidence type="ECO:0000256" key="9">
    <source>
        <dbReference type="SAM" id="Phobius"/>
    </source>
</evidence>
<comment type="caution">
    <text evidence="11">The sequence shown here is derived from an EMBL/GenBank/DDBJ whole genome shotgun (WGS) entry which is preliminary data.</text>
</comment>
<dbReference type="PANTHER" id="PTHR30329">
    <property type="entry name" value="STATOR ELEMENT OF FLAGELLAR MOTOR COMPLEX"/>
    <property type="match status" value="1"/>
</dbReference>
<keyword evidence="12" id="KW-1185">Reference proteome</keyword>
<dbReference type="Pfam" id="PF13677">
    <property type="entry name" value="MotB_plug"/>
    <property type="match status" value="1"/>
</dbReference>
<feature type="domain" description="OmpA-like" evidence="10">
    <location>
        <begin position="221"/>
        <end position="339"/>
    </location>
</feature>
<accession>A0A437MH48</accession>
<evidence type="ECO:0000259" key="10">
    <source>
        <dbReference type="PROSITE" id="PS51123"/>
    </source>
</evidence>
<keyword evidence="3" id="KW-1003">Cell membrane</keyword>
<evidence type="ECO:0000256" key="5">
    <source>
        <dbReference type="ARBA" id="ARBA00022989"/>
    </source>
</evidence>
<dbReference type="SUPFAM" id="SSF103088">
    <property type="entry name" value="OmpA-like"/>
    <property type="match status" value="1"/>
</dbReference>
<keyword evidence="4 9" id="KW-0812">Transmembrane</keyword>
<comment type="subcellular location">
    <subcellularLocation>
        <location evidence="1">Cell membrane</location>
        <topology evidence="1">Single-pass membrane protein</topology>
    </subcellularLocation>
</comment>
<dbReference type="PANTHER" id="PTHR30329:SF21">
    <property type="entry name" value="LIPOPROTEIN YIAD-RELATED"/>
    <property type="match status" value="1"/>
</dbReference>